<gene>
    <name evidence="9" type="ORF">GSTUM_00004773001</name>
</gene>
<dbReference type="Proteomes" id="UP000006911">
    <property type="component" value="Unassembled WGS sequence"/>
</dbReference>
<keyword evidence="4" id="KW-0233">DNA recombination</keyword>
<dbReference type="STRING" id="656061.D5G8E1"/>
<protein>
    <recommendedName>
        <fullName evidence="7">Structure-specific endonuclease subunit SLX4</fullName>
    </recommendedName>
</protein>
<feature type="compositionally biased region" description="Low complexity" evidence="8">
    <location>
        <begin position="849"/>
        <end position="865"/>
    </location>
</feature>
<name>D5G8E1_TUBMM</name>
<dbReference type="InterPro" id="IPR018574">
    <property type="entry name" value="Structure-sp_endonuc_su_Slx4"/>
</dbReference>
<feature type="compositionally biased region" description="Basic residues" evidence="8">
    <location>
        <begin position="866"/>
        <end position="877"/>
    </location>
</feature>
<evidence type="ECO:0000256" key="5">
    <source>
        <dbReference type="ARBA" id="ARBA00023204"/>
    </source>
</evidence>
<evidence type="ECO:0000256" key="7">
    <source>
        <dbReference type="ARBA" id="ARBA00029496"/>
    </source>
</evidence>
<dbReference type="RefSeq" id="XP_002836593.1">
    <property type="nucleotide sequence ID" value="XM_002836547.1"/>
</dbReference>
<evidence type="ECO:0000256" key="3">
    <source>
        <dbReference type="ARBA" id="ARBA00022763"/>
    </source>
</evidence>
<dbReference type="GO" id="GO:0033557">
    <property type="term" value="C:Slx1-Slx4 complex"/>
    <property type="evidence" value="ECO:0007669"/>
    <property type="project" value="InterPro"/>
</dbReference>
<dbReference type="GeneID" id="9186004"/>
<feature type="compositionally biased region" description="Basic and acidic residues" evidence="8">
    <location>
        <begin position="783"/>
        <end position="794"/>
    </location>
</feature>
<feature type="region of interest" description="Disordered" evidence="8">
    <location>
        <begin position="335"/>
        <end position="357"/>
    </location>
</feature>
<dbReference type="CDD" id="cd22999">
    <property type="entry name" value="SAP_SLX4"/>
    <property type="match status" value="1"/>
</dbReference>
<dbReference type="HOGENOM" id="CLU_005957_0_0_1"/>
<sequence>MVSSQPSSPLLSPSALLQELVEKGTAAIQKQNDTRTLLSRQVILENAWNLPNSDSRDGVVTKLPPKRKRALKPTGDPIAKISRARGNSITPTLGDFLAKSKVLGEAGAKNTTKPKIKNTRKKRATMNDGQIVAKTAKKSMPTKSPFFAPQDAAEVPSKPVIYGNPSSIPQSPTKLITEPPIPLVHREWTPVKDTVISIDSSPTLGGIETGEGKDTKGRGTLDFANMVSEMKLSSSYSRDGSALASLGGLNKSGNGLIKKRAIEIVNLPSNSNIASGEPRASKCKQPRKKTRTITGQATTQYREAKEVTSHSLLNYFALEDATSESAVVEKLTRKRKTASATKRDSSPAPKLLSPKAAKRQFDETECIFGSSSQLEVMAEIETVDNLEPAEDEDTPDYIPPSTSIVRRNFLKTLTKDRKGGNKLVGTRHWTNIGLLDVSTVEDFGSHSEEFPMEQPMLPESRLGRRTVSKLWDAAARDLDGGLLSVEVVDMSVDNGILSLPSNPGPVEVISTARSSSSSEGPALPDPMGTVEDEPVPNLRIEGHLTRPPSIVVQGEDMRNLQVEGQPANSPQKNGVGEEFIPHLRTEDMPPVKLKRFVIPDADDVRELSFDNFAKTSDRASSMIPKSVTTSVVDTPTSRVAALVNSSATTFNPDPQVQPEPSMPNYNAWITTKLKAEVARYGFKDLKTRSRMISILEECWLAKNKRNIEQDTNKGRGAAATKTLTQRTRSTSPTFTHLPQSGWPNISRSQEYSTTTAPGASKFRGNRPTIRRYPTESGVPGPPDRGRSPTRRDQSLTHQSMAKQFAVGNAPGTSIQYPRKSQSPSNSVQSTPPLSPKRKAKKHKQKQTVSPFSSPKSPSKSVSPSRSRSRSKSPKLSRKMISRIILDIEPGSEGCRFSHAILMYDPISVEELAEWLNARGIMEGGFGKHTVTTKDVKNWCISKGICCFSEDGWRVKRKR</sequence>
<dbReference type="GO" id="GO:0006310">
    <property type="term" value="P:DNA recombination"/>
    <property type="evidence" value="ECO:0007669"/>
    <property type="project" value="UniProtKB-KW"/>
</dbReference>
<comment type="subcellular location">
    <subcellularLocation>
        <location evidence="1">Nucleus</location>
    </subcellularLocation>
</comment>
<evidence type="ECO:0000256" key="2">
    <source>
        <dbReference type="ARBA" id="ARBA00006661"/>
    </source>
</evidence>
<feature type="compositionally biased region" description="Polar residues" evidence="8">
    <location>
        <begin position="721"/>
        <end position="757"/>
    </location>
</feature>
<keyword evidence="5" id="KW-0234">DNA repair</keyword>
<dbReference type="eggNOG" id="ENOG502S832">
    <property type="taxonomic scope" value="Eukaryota"/>
</dbReference>
<feature type="compositionally biased region" description="Basic residues" evidence="8">
    <location>
        <begin position="835"/>
        <end position="845"/>
    </location>
</feature>
<organism evidence="9 10">
    <name type="scientific">Tuber melanosporum (strain Mel28)</name>
    <name type="common">Perigord black truffle</name>
    <dbReference type="NCBI Taxonomy" id="656061"/>
    <lineage>
        <taxon>Eukaryota</taxon>
        <taxon>Fungi</taxon>
        <taxon>Dikarya</taxon>
        <taxon>Ascomycota</taxon>
        <taxon>Pezizomycotina</taxon>
        <taxon>Pezizomycetes</taxon>
        <taxon>Pezizales</taxon>
        <taxon>Tuberaceae</taxon>
        <taxon>Tuber</taxon>
    </lineage>
</organism>
<evidence type="ECO:0000256" key="8">
    <source>
        <dbReference type="SAM" id="MobiDB-lite"/>
    </source>
</evidence>
<feature type="region of interest" description="Disordered" evidence="8">
    <location>
        <begin position="710"/>
        <end position="877"/>
    </location>
</feature>
<evidence type="ECO:0000256" key="1">
    <source>
        <dbReference type="ARBA" id="ARBA00004123"/>
    </source>
</evidence>
<dbReference type="Pfam" id="PF09494">
    <property type="entry name" value="Slx4"/>
    <property type="match status" value="1"/>
</dbReference>
<dbReference type="GO" id="GO:0006260">
    <property type="term" value="P:DNA replication"/>
    <property type="evidence" value="ECO:0007669"/>
    <property type="project" value="InterPro"/>
</dbReference>
<dbReference type="GO" id="GO:0006281">
    <property type="term" value="P:DNA repair"/>
    <property type="evidence" value="ECO:0007669"/>
    <property type="project" value="UniProtKB-KW"/>
</dbReference>
<reference evidence="9 10" key="1">
    <citation type="journal article" date="2010" name="Nature">
        <title>Perigord black truffle genome uncovers evolutionary origins and mechanisms of symbiosis.</title>
        <authorList>
            <person name="Martin F."/>
            <person name="Kohler A."/>
            <person name="Murat C."/>
            <person name="Balestrini R."/>
            <person name="Coutinho P.M."/>
            <person name="Jaillon O."/>
            <person name="Montanini B."/>
            <person name="Morin E."/>
            <person name="Noel B."/>
            <person name="Percudani R."/>
            <person name="Porcel B."/>
            <person name="Rubini A."/>
            <person name="Amicucci A."/>
            <person name="Amselem J."/>
            <person name="Anthouard V."/>
            <person name="Arcioni S."/>
            <person name="Artiguenave F."/>
            <person name="Aury J.M."/>
            <person name="Ballario P."/>
            <person name="Bolchi A."/>
            <person name="Brenna A."/>
            <person name="Brun A."/>
            <person name="Buee M."/>
            <person name="Cantarel B."/>
            <person name="Chevalier G."/>
            <person name="Couloux A."/>
            <person name="Da Silva C."/>
            <person name="Denoeud F."/>
            <person name="Duplessis S."/>
            <person name="Ghignone S."/>
            <person name="Hilselberger B."/>
            <person name="Iotti M."/>
            <person name="Marcais B."/>
            <person name="Mello A."/>
            <person name="Miranda M."/>
            <person name="Pacioni G."/>
            <person name="Quesneville H."/>
            <person name="Riccioni C."/>
            <person name="Ruotolo R."/>
            <person name="Splivallo R."/>
            <person name="Stocchi V."/>
            <person name="Tisserant E."/>
            <person name="Viscomi A.R."/>
            <person name="Zambonelli A."/>
            <person name="Zampieri E."/>
            <person name="Henrissat B."/>
            <person name="Lebrun M.H."/>
            <person name="Paolocci F."/>
            <person name="Bonfante P."/>
            <person name="Ottonello S."/>
            <person name="Wincker P."/>
        </authorList>
    </citation>
    <scope>NUCLEOTIDE SEQUENCE [LARGE SCALE GENOMIC DNA]</scope>
    <source>
        <strain evidence="9 10">Mel28</strain>
    </source>
</reference>
<feature type="compositionally biased region" description="Polar residues" evidence="8">
    <location>
        <begin position="810"/>
        <end position="831"/>
    </location>
</feature>
<dbReference type="EMBL" id="FN430042">
    <property type="protein sequence ID" value="CAZ80784.1"/>
    <property type="molecule type" value="Genomic_DNA"/>
</dbReference>
<feature type="region of interest" description="Disordered" evidence="8">
    <location>
        <begin position="510"/>
        <end position="530"/>
    </location>
</feature>
<dbReference type="InParanoid" id="D5G8E1"/>
<dbReference type="OMA" id="SICCLWK"/>
<proteinExistence type="inferred from homology"/>
<evidence type="ECO:0000313" key="9">
    <source>
        <dbReference type="EMBL" id="CAZ80784.1"/>
    </source>
</evidence>
<evidence type="ECO:0000256" key="4">
    <source>
        <dbReference type="ARBA" id="ARBA00023172"/>
    </source>
</evidence>
<evidence type="ECO:0000313" key="10">
    <source>
        <dbReference type="Proteomes" id="UP000006911"/>
    </source>
</evidence>
<keyword evidence="3" id="KW-0227">DNA damage</keyword>
<accession>D5G8E1</accession>
<dbReference type="KEGG" id="tml:GSTUM_00004773001"/>
<keyword evidence="10" id="KW-1185">Reference proteome</keyword>
<dbReference type="AlphaFoldDB" id="D5G8E1"/>
<evidence type="ECO:0000256" key="6">
    <source>
        <dbReference type="ARBA" id="ARBA00023242"/>
    </source>
</evidence>
<keyword evidence="6" id="KW-0539">Nucleus</keyword>
<comment type="similarity">
    <text evidence="2">Belongs to the SLX4 family.</text>
</comment>